<reference evidence="5 6" key="1">
    <citation type="journal article" date="2015" name="Nature">
        <title>rRNA introns, odd ribosomes, and small enigmatic genomes across a large radiation of phyla.</title>
        <authorList>
            <person name="Brown C.T."/>
            <person name="Hug L.A."/>
            <person name="Thomas B.C."/>
            <person name="Sharon I."/>
            <person name="Castelle C.J."/>
            <person name="Singh A."/>
            <person name="Wilkins M.J."/>
            <person name="Williams K.H."/>
            <person name="Banfield J.F."/>
        </authorList>
    </citation>
    <scope>NUCLEOTIDE SEQUENCE [LARGE SCALE GENOMIC DNA]</scope>
</reference>
<sequence>MDQAKIRNIAIIAHVDHGKTTLVDHLLKQSHAFAAHEAQMQQDMILDSTELERERGVTILAKNTAISWQGYKINIIDTPGHADFSGEVERVLNMAEGCLLLVDAAEGVLSQTRYVLSLALKLKLKPIVIINKVDRKDQRAAKVLDEISDLFLDLVEHSDQLDFPVLYAVGRRGVVGKNVDLKDDKDLSLLFETIIKTIPAPPGDRRGPAQMQITTLDYDAHKGRYAIGRINRGTIKVGQSLAIVRDDKRVGQGNVEYLFTFQGLRKQAIDLAAAGEIVALAGFSEIKIGDTLTDPEHLDPMPPLEITQPILKIELSVSTSPLVAKDGKLTTSRQIQTRLKKEIETNISLKIEADASGNSFVVAGRGELHLSILVETMRREGYEFSVSQPQVIYKKEGGKTLEPFEKLYLEVPEKYNGVVLNSLGQRKAAMVNMQTAKSGVRFEYKISTKNLIGLRGELLTKTSGASVVNSVFWDYEPEEEAVVWQRSGAVVASEPGKALAYAIAHLQERATSFVSPGEEVYQGMIIGLNNRQGDMYFNICKGKQLTNMRASTSDATIKIAPALKMSLEQYLTFIGPDELLEVTPHHLRLRKKDLNFKR</sequence>
<dbReference type="SUPFAM" id="SSF50447">
    <property type="entry name" value="Translation proteins"/>
    <property type="match status" value="1"/>
</dbReference>
<dbReference type="PROSITE" id="PS51722">
    <property type="entry name" value="G_TR_2"/>
    <property type="match status" value="1"/>
</dbReference>
<dbReference type="InterPro" id="IPR027417">
    <property type="entry name" value="P-loop_NTPase"/>
</dbReference>
<dbReference type="InterPro" id="IPR047041">
    <property type="entry name" value="BipA_GTP-bd_dom"/>
</dbReference>
<dbReference type="PATRIC" id="fig|1618371.3.peg.241"/>
<organism evidence="5 6">
    <name type="scientific">Candidatus Beckwithbacteria bacterium GW2011_GWB1_47_15</name>
    <dbReference type="NCBI Taxonomy" id="1618371"/>
    <lineage>
        <taxon>Bacteria</taxon>
        <taxon>Candidatus Beckwithiibacteriota</taxon>
    </lineage>
</organism>
<dbReference type="Pfam" id="PF03144">
    <property type="entry name" value="GTP_EFTU_D2"/>
    <property type="match status" value="1"/>
</dbReference>
<dbReference type="PANTHER" id="PTHR42908:SF8">
    <property type="entry name" value="TR-TYPE G DOMAIN-CONTAINING PROTEIN"/>
    <property type="match status" value="1"/>
</dbReference>
<dbReference type="EMBL" id="LCNT01000001">
    <property type="protein sequence ID" value="KKU62025.1"/>
    <property type="molecule type" value="Genomic_DNA"/>
</dbReference>
<dbReference type="CDD" id="cd03710">
    <property type="entry name" value="BipA_TypA_C"/>
    <property type="match status" value="1"/>
</dbReference>
<dbReference type="InterPro" id="IPR042116">
    <property type="entry name" value="TypA/BipA_C"/>
</dbReference>
<dbReference type="PRINTS" id="PR00315">
    <property type="entry name" value="ELONGATNFCT"/>
</dbReference>
<dbReference type="SUPFAM" id="SSF54980">
    <property type="entry name" value="EF-G C-terminal domain-like"/>
    <property type="match status" value="2"/>
</dbReference>
<dbReference type="NCBIfam" id="TIGR00231">
    <property type="entry name" value="small_GTP"/>
    <property type="match status" value="1"/>
</dbReference>
<feature type="domain" description="Tr-type G" evidence="4">
    <location>
        <begin position="4"/>
        <end position="202"/>
    </location>
</feature>
<dbReference type="InterPro" id="IPR000795">
    <property type="entry name" value="T_Tr_GTP-bd_dom"/>
</dbReference>
<dbReference type="GO" id="GO:0003924">
    <property type="term" value="F:GTPase activity"/>
    <property type="evidence" value="ECO:0007669"/>
    <property type="project" value="InterPro"/>
</dbReference>
<name>A0A0G1UWE0_9BACT</name>
<dbReference type="Pfam" id="PF00009">
    <property type="entry name" value="GTP_EFTU"/>
    <property type="match status" value="1"/>
</dbReference>
<dbReference type="Gene3D" id="2.40.30.10">
    <property type="entry name" value="Translation factors"/>
    <property type="match status" value="1"/>
</dbReference>
<accession>A0A0G1UWE0</accession>
<dbReference type="NCBIfam" id="TIGR01394">
    <property type="entry name" value="TypA_BipA"/>
    <property type="match status" value="1"/>
</dbReference>
<dbReference type="GO" id="GO:1990904">
    <property type="term" value="C:ribonucleoprotein complex"/>
    <property type="evidence" value="ECO:0007669"/>
    <property type="project" value="TreeGrafter"/>
</dbReference>
<dbReference type="InterPro" id="IPR047042">
    <property type="entry name" value="BipA_II"/>
</dbReference>
<dbReference type="InterPro" id="IPR000640">
    <property type="entry name" value="EFG_V-like"/>
</dbReference>
<dbReference type="GO" id="GO:0005525">
    <property type="term" value="F:GTP binding"/>
    <property type="evidence" value="ECO:0007669"/>
    <property type="project" value="UniProtKB-KW"/>
</dbReference>
<dbReference type="InterPro" id="IPR004161">
    <property type="entry name" value="EFTu-like_2"/>
</dbReference>
<dbReference type="FunFam" id="2.40.50.250:FF:000001">
    <property type="entry name" value="GTP-binding protein TypA"/>
    <property type="match status" value="1"/>
</dbReference>
<dbReference type="Pfam" id="PF14492">
    <property type="entry name" value="EFG_III"/>
    <property type="match status" value="1"/>
</dbReference>
<dbReference type="InterPro" id="IPR009000">
    <property type="entry name" value="Transl_B-barrel_sf"/>
</dbReference>
<dbReference type="Proteomes" id="UP000033860">
    <property type="component" value="Unassembled WGS sequence"/>
</dbReference>
<dbReference type="Pfam" id="PF21018">
    <property type="entry name" value="BipA_C"/>
    <property type="match status" value="1"/>
</dbReference>
<keyword evidence="2" id="KW-0342">GTP-binding</keyword>
<dbReference type="PROSITE" id="PS00301">
    <property type="entry name" value="G_TR_1"/>
    <property type="match status" value="1"/>
</dbReference>
<dbReference type="Gene3D" id="3.40.50.300">
    <property type="entry name" value="P-loop containing nucleotide triphosphate hydrolases"/>
    <property type="match status" value="1"/>
</dbReference>
<dbReference type="InterPro" id="IPR048876">
    <property type="entry name" value="BipA_C"/>
</dbReference>
<dbReference type="InterPro" id="IPR006298">
    <property type="entry name" value="BipA"/>
</dbReference>
<dbReference type="InterPro" id="IPR035647">
    <property type="entry name" value="EFG_III/V"/>
</dbReference>
<comment type="caution">
    <text evidence="5">The sequence shown here is derived from an EMBL/GenBank/DDBJ whole genome shotgun (WGS) entry which is preliminary data.</text>
</comment>
<dbReference type="InterPro" id="IPR035651">
    <property type="entry name" value="BipA_V"/>
</dbReference>
<evidence type="ECO:0000256" key="3">
    <source>
        <dbReference type="ARBA" id="ARBA00035722"/>
    </source>
</evidence>
<evidence type="ECO:0000256" key="1">
    <source>
        <dbReference type="ARBA" id="ARBA00022741"/>
    </source>
</evidence>
<dbReference type="CDD" id="cd01891">
    <property type="entry name" value="TypA_BipA"/>
    <property type="match status" value="1"/>
</dbReference>
<dbReference type="Pfam" id="PF00679">
    <property type="entry name" value="EFG_C"/>
    <property type="match status" value="1"/>
</dbReference>
<dbReference type="Gene3D" id="3.30.70.240">
    <property type="match status" value="1"/>
</dbReference>
<dbReference type="GO" id="GO:0005829">
    <property type="term" value="C:cytosol"/>
    <property type="evidence" value="ECO:0007669"/>
    <property type="project" value="TreeGrafter"/>
</dbReference>
<dbReference type="AlphaFoldDB" id="A0A0G1UWE0"/>
<dbReference type="InterPro" id="IPR031157">
    <property type="entry name" value="G_TR_CS"/>
</dbReference>
<dbReference type="FunFam" id="3.40.50.300:FF:000055">
    <property type="entry name" value="GTP-binding protein TypA"/>
    <property type="match status" value="1"/>
</dbReference>
<protein>
    <recommendedName>
        <fullName evidence="3">50S ribosomal subunit assembly factor BipA</fullName>
    </recommendedName>
</protein>
<dbReference type="SUPFAM" id="SSF52540">
    <property type="entry name" value="P-loop containing nucleoside triphosphate hydrolases"/>
    <property type="match status" value="1"/>
</dbReference>
<dbReference type="InterPro" id="IPR041095">
    <property type="entry name" value="EFG_II"/>
</dbReference>
<dbReference type="Gene3D" id="2.40.50.250">
    <property type="entry name" value="bipa protein"/>
    <property type="match status" value="1"/>
</dbReference>
<gene>
    <name evidence="5" type="ORF">UX85_C0001G0239</name>
</gene>
<evidence type="ECO:0000256" key="2">
    <source>
        <dbReference type="ARBA" id="ARBA00023134"/>
    </source>
</evidence>
<evidence type="ECO:0000259" key="4">
    <source>
        <dbReference type="PROSITE" id="PS51722"/>
    </source>
</evidence>
<dbReference type="CDD" id="cd03691">
    <property type="entry name" value="BipA_TypA_II"/>
    <property type="match status" value="1"/>
</dbReference>
<evidence type="ECO:0000313" key="6">
    <source>
        <dbReference type="Proteomes" id="UP000033860"/>
    </source>
</evidence>
<dbReference type="PANTHER" id="PTHR42908">
    <property type="entry name" value="TRANSLATION ELONGATION FACTOR-RELATED"/>
    <property type="match status" value="1"/>
</dbReference>
<evidence type="ECO:0000313" key="5">
    <source>
        <dbReference type="EMBL" id="KKU62025.1"/>
    </source>
</evidence>
<proteinExistence type="predicted"/>
<keyword evidence="1" id="KW-0547">Nucleotide-binding</keyword>
<dbReference type="InterPro" id="IPR005225">
    <property type="entry name" value="Small_GTP-bd"/>
</dbReference>
<dbReference type="Gene3D" id="3.30.70.870">
    <property type="entry name" value="Elongation Factor G (Translational Gtpase), domain 3"/>
    <property type="match status" value="1"/>
</dbReference>